<dbReference type="EMBL" id="JAQGEF010000012">
    <property type="protein sequence ID" value="MDA3615419.1"/>
    <property type="molecule type" value="Genomic_DNA"/>
</dbReference>
<dbReference type="Proteomes" id="UP001210231">
    <property type="component" value="Unassembled WGS sequence"/>
</dbReference>
<feature type="chain" id="PRO_5047412293" evidence="1">
    <location>
        <begin position="21"/>
        <end position="46"/>
    </location>
</feature>
<gene>
    <name evidence="2" type="ORF">O3P16_11420</name>
</gene>
<protein>
    <submittedName>
        <fullName evidence="2">Uncharacterized protein</fullName>
    </submittedName>
</protein>
<keyword evidence="3" id="KW-1185">Reference proteome</keyword>
<feature type="signal peptide" evidence="1">
    <location>
        <begin position="1"/>
        <end position="20"/>
    </location>
</feature>
<name>A0ABT4ULD3_9BACT</name>
<dbReference type="RefSeq" id="WP_407031745.1">
    <property type="nucleotide sequence ID" value="NZ_JAQGEF010000012.1"/>
</dbReference>
<accession>A0ABT4ULD3</accession>
<organism evidence="2 3">
    <name type="scientific">Polluticaenibacter yanchengensis</name>
    <dbReference type="NCBI Taxonomy" id="3014562"/>
    <lineage>
        <taxon>Bacteria</taxon>
        <taxon>Pseudomonadati</taxon>
        <taxon>Bacteroidota</taxon>
        <taxon>Chitinophagia</taxon>
        <taxon>Chitinophagales</taxon>
        <taxon>Chitinophagaceae</taxon>
        <taxon>Polluticaenibacter</taxon>
    </lineage>
</organism>
<comment type="caution">
    <text evidence="2">The sequence shown here is derived from an EMBL/GenBank/DDBJ whole genome shotgun (WGS) entry which is preliminary data.</text>
</comment>
<keyword evidence="1" id="KW-0732">Signal</keyword>
<evidence type="ECO:0000313" key="3">
    <source>
        <dbReference type="Proteomes" id="UP001210231"/>
    </source>
</evidence>
<evidence type="ECO:0000256" key="1">
    <source>
        <dbReference type="SAM" id="SignalP"/>
    </source>
</evidence>
<sequence length="46" mass="5097">MKRKKFISTLLLAIPTFSFAKVFSFGEKTGNEGKPSKKGFIVKADC</sequence>
<evidence type="ECO:0000313" key="2">
    <source>
        <dbReference type="EMBL" id="MDA3615419.1"/>
    </source>
</evidence>
<proteinExistence type="predicted"/>
<reference evidence="2 3" key="1">
    <citation type="submission" date="2022-12" db="EMBL/GenBank/DDBJ databases">
        <title>Chitinophagaceae gen. sp. nov., a new member of the family Chitinophagaceae, isolated from soil in a chemical factory.</title>
        <authorList>
            <person name="Ke Z."/>
        </authorList>
    </citation>
    <scope>NUCLEOTIDE SEQUENCE [LARGE SCALE GENOMIC DNA]</scope>
    <source>
        <strain evidence="2 3">LY-5</strain>
    </source>
</reference>